<dbReference type="AlphaFoldDB" id="A0A372IJ77"/>
<keyword evidence="1" id="KW-0472">Membrane</keyword>
<gene>
    <name evidence="2" type="ORF">D0Y96_20340</name>
</gene>
<evidence type="ECO:0000313" key="2">
    <source>
        <dbReference type="EMBL" id="RFU14799.1"/>
    </source>
</evidence>
<evidence type="ECO:0000313" key="3">
    <source>
        <dbReference type="Proteomes" id="UP000264702"/>
    </source>
</evidence>
<keyword evidence="1" id="KW-0812">Transmembrane</keyword>
<keyword evidence="3" id="KW-1185">Reference proteome</keyword>
<dbReference type="EMBL" id="QVQT01000011">
    <property type="protein sequence ID" value="RFU14799.1"/>
    <property type="molecule type" value="Genomic_DNA"/>
</dbReference>
<keyword evidence="1" id="KW-1133">Transmembrane helix</keyword>
<feature type="transmembrane region" description="Helical" evidence="1">
    <location>
        <begin position="6"/>
        <end position="30"/>
    </location>
</feature>
<protein>
    <submittedName>
        <fullName evidence="2">Uncharacterized protein</fullName>
    </submittedName>
</protein>
<feature type="transmembrane region" description="Helical" evidence="1">
    <location>
        <begin position="42"/>
        <end position="67"/>
    </location>
</feature>
<sequence length="99" mass="10437">MLTTGLVSSMALVTLVASGVIGFIVGFITCRVLKVSWDVKMAATDTIMTVAVSIGTAFAFAAIAMVRGPFDPGIGWIFLIASGSVVIRHIVRSKRHKAI</sequence>
<reference evidence="2 3" key="1">
    <citation type="submission" date="2018-08" db="EMBL/GenBank/DDBJ databases">
        <title>Acidipila sp. 4G-K13, an acidobacterium isolated from forest soil.</title>
        <authorList>
            <person name="Gao Z.-H."/>
            <person name="Qiu L.-H."/>
        </authorList>
    </citation>
    <scope>NUCLEOTIDE SEQUENCE [LARGE SCALE GENOMIC DNA]</scope>
    <source>
        <strain evidence="2 3">4G-K13</strain>
    </source>
</reference>
<feature type="transmembrane region" description="Helical" evidence="1">
    <location>
        <begin position="73"/>
        <end position="91"/>
    </location>
</feature>
<evidence type="ECO:0000256" key="1">
    <source>
        <dbReference type="SAM" id="Phobius"/>
    </source>
</evidence>
<proteinExistence type="predicted"/>
<dbReference type="Proteomes" id="UP000264702">
    <property type="component" value="Unassembled WGS sequence"/>
</dbReference>
<comment type="caution">
    <text evidence="2">The sequence shown here is derived from an EMBL/GenBank/DDBJ whole genome shotgun (WGS) entry which is preliminary data.</text>
</comment>
<name>A0A372IJ77_9BACT</name>
<accession>A0A372IJ77</accession>
<organism evidence="2 3">
    <name type="scientific">Paracidobacterium acidisoli</name>
    <dbReference type="NCBI Taxonomy" id="2303751"/>
    <lineage>
        <taxon>Bacteria</taxon>
        <taxon>Pseudomonadati</taxon>
        <taxon>Acidobacteriota</taxon>
        <taxon>Terriglobia</taxon>
        <taxon>Terriglobales</taxon>
        <taxon>Acidobacteriaceae</taxon>
        <taxon>Paracidobacterium</taxon>
    </lineage>
</organism>